<evidence type="ECO:0000313" key="3">
    <source>
        <dbReference type="Proteomes" id="UP001287356"/>
    </source>
</evidence>
<keyword evidence="1" id="KW-0732">Signal</keyword>
<sequence>MALTWCLAITLLATNTLLLERLPLSLPLLSRRVYPDCSLTRSRAGHRLASRLHAITGHAKVLSAASVHRGPLLCPTSNPNCQNSGPGSTLRLIALFFKWLHASCVVSFYGRYHPRFGATRRNKAA</sequence>
<reference evidence="2" key="2">
    <citation type="submission" date="2023-06" db="EMBL/GenBank/DDBJ databases">
        <authorList>
            <consortium name="Lawrence Berkeley National Laboratory"/>
            <person name="Haridas S."/>
            <person name="Hensen N."/>
            <person name="Bonometti L."/>
            <person name="Westerberg I."/>
            <person name="Brannstrom I.O."/>
            <person name="Guillou S."/>
            <person name="Cros-Aarteil S."/>
            <person name="Calhoun S."/>
            <person name="Kuo A."/>
            <person name="Mondo S."/>
            <person name="Pangilinan J."/>
            <person name="Riley R."/>
            <person name="Labutti K."/>
            <person name="Andreopoulos B."/>
            <person name="Lipzen A."/>
            <person name="Chen C."/>
            <person name="Yanf M."/>
            <person name="Daum C."/>
            <person name="Ng V."/>
            <person name="Clum A."/>
            <person name="Steindorff A."/>
            <person name="Ohm R."/>
            <person name="Martin F."/>
            <person name="Silar P."/>
            <person name="Natvig D."/>
            <person name="Lalanne C."/>
            <person name="Gautier V."/>
            <person name="Ament-Velasquez S.L."/>
            <person name="Kruys A."/>
            <person name="Hutchinson M.I."/>
            <person name="Powell A.J."/>
            <person name="Barry K."/>
            <person name="Miller A.N."/>
            <person name="Grigoriev I.V."/>
            <person name="Debuchy R."/>
            <person name="Gladieux P."/>
            <person name="Thoren M.H."/>
            <person name="Johannesson H."/>
        </authorList>
    </citation>
    <scope>NUCLEOTIDE SEQUENCE</scope>
    <source>
        <strain evidence="2">CBS 958.72</strain>
    </source>
</reference>
<organism evidence="2 3">
    <name type="scientific">Lasiosphaeria ovina</name>
    <dbReference type="NCBI Taxonomy" id="92902"/>
    <lineage>
        <taxon>Eukaryota</taxon>
        <taxon>Fungi</taxon>
        <taxon>Dikarya</taxon>
        <taxon>Ascomycota</taxon>
        <taxon>Pezizomycotina</taxon>
        <taxon>Sordariomycetes</taxon>
        <taxon>Sordariomycetidae</taxon>
        <taxon>Sordariales</taxon>
        <taxon>Lasiosphaeriaceae</taxon>
        <taxon>Lasiosphaeria</taxon>
    </lineage>
</organism>
<gene>
    <name evidence="2" type="ORF">B0T24DRAFT_45312</name>
</gene>
<reference evidence="2" key="1">
    <citation type="journal article" date="2023" name="Mol. Phylogenet. Evol.">
        <title>Genome-scale phylogeny and comparative genomics of the fungal order Sordariales.</title>
        <authorList>
            <person name="Hensen N."/>
            <person name="Bonometti L."/>
            <person name="Westerberg I."/>
            <person name="Brannstrom I.O."/>
            <person name="Guillou S."/>
            <person name="Cros-Aarteil S."/>
            <person name="Calhoun S."/>
            <person name="Haridas S."/>
            <person name="Kuo A."/>
            <person name="Mondo S."/>
            <person name="Pangilinan J."/>
            <person name="Riley R."/>
            <person name="LaButti K."/>
            <person name="Andreopoulos B."/>
            <person name="Lipzen A."/>
            <person name="Chen C."/>
            <person name="Yan M."/>
            <person name="Daum C."/>
            <person name="Ng V."/>
            <person name="Clum A."/>
            <person name="Steindorff A."/>
            <person name="Ohm R.A."/>
            <person name="Martin F."/>
            <person name="Silar P."/>
            <person name="Natvig D.O."/>
            <person name="Lalanne C."/>
            <person name="Gautier V."/>
            <person name="Ament-Velasquez S.L."/>
            <person name="Kruys A."/>
            <person name="Hutchinson M.I."/>
            <person name="Powell A.J."/>
            <person name="Barry K."/>
            <person name="Miller A.N."/>
            <person name="Grigoriev I.V."/>
            <person name="Debuchy R."/>
            <person name="Gladieux P."/>
            <person name="Hiltunen Thoren M."/>
            <person name="Johannesson H."/>
        </authorList>
    </citation>
    <scope>NUCLEOTIDE SEQUENCE</scope>
    <source>
        <strain evidence="2">CBS 958.72</strain>
    </source>
</reference>
<evidence type="ECO:0000256" key="1">
    <source>
        <dbReference type="SAM" id="SignalP"/>
    </source>
</evidence>
<evidence type="ECO:0008006" key="4">
    <source>
        <dbReference type="Google" id="ProtNLM"/>
    </source>
</evidence>
<name>A0AAE0NKP6_9PEZI</name>
<dbReference type="AlphaFoldDB" id="A0AAE0NKP6"/>
<feature type="chain" id="PRO_5042224999" description="Secreted protein" evidence="1">
    <location>
        <begin position="19"/>
        <end position="125"/>
    </location>
</feature>
<evidence type="ECO:0000313" key="2">
    <source>
        <dbReference type="EMBL" id="KAK3383341.1"/>
    </source>
</evidence>
<protein>
    <recommendedName>
        <fullName evidence="4">Secreted protein</fullName>
    </recommendedName>
</protein>
<comment type="caution">
    <text evidence="2">The sequence shown here is derived from an EMBL/GenBank/DDBJ whole genome shotgun (WGS) entry which is preliminary data.</text>
</comment>
<feature type="signal peptide" evidence="1">
    <location>
        <begin position="1"/>
        <end position="18"/>
    </location>
</feature>
<proteinExistence type="predicted"/>
<dbReference type="EMBL" id="JAULSN010000001">
    <property type="protein sequence ID" value="KAK3383341.1"/>
    <property type="molecule type" value="Genomic_DNA"/>
</dbReference>
<dbReference type="Proteomes" id="UP001287356">
    <property type="component" value="Unassembled WGS sequence"/>
</dbReference>
<keyword evidence="3" id="KW-1185">Reference proteome</keyword>
<accession>A0AAE0NKP6</accession>